<dbReference type="Pfam" id="PF01826">
    <property type="entry name" value="TIL"/>
    <property type="match status" value="1"/>
</dbReference>
<dbReference type="InterPro" id="IPR001846">
    <property type="entry name" value="VWF_type-D"/>
</dbReference>
<dbReference type="Pfam" id="PF00094">
    <property type="entry name" value="VWD"/>
    <property type="match status" value="1"/>
</dbReference>
<dbReference type="SUPFAM" id="SSF57567">
    <property type="entry name" value="Serine protease inhibitors"/>
    <property type="match status" value="1"/>
</dbReference>
<dbReference type="PROSITE" id="PS51233">
    <property type="entry name" value="VWFD"/>
    <property type="match status" value="1"/>
</dbReference>
<dbReference type="FunFam" id="2.10.25.10:FF:000055">
    <property type="entry name" value="alpha-tectorin isoform X1"/>
    <property type="match status" value="1"/>
</dbReference>
<dbReference type="GO" id="GO:0031012">
    <property type="term" value="C:extracellular matrix"/>
    <property type="evidence" value="ECO:0007669"/>
    <property type="project" value="TreeGrafter"/>
</dbReference>
<dbReference type="InterPro" id="IPR050780">
    <property type="entry name" value="Mucin_vWF_Thrombospondin_sf"/>
</dbReference>
<dbReference type="STRING" id="1676925.ENSPKIP00000018735"/>
<dbReference type="SMART" id="SM00832">
    <property type="entry name" value="C8"/>
    <property type="match status" value="2"/>
</dbReference>
<dbReference type="PANTHER" id="PTHR11339:SF373">
    <property type="entry name" value="VWFD DOMAIN-CONTAINING PROTEIN"/>
    <property type="match status" value="1"/>
</dbReference>
<accession>A0A3B3RLL5</accession>
<evidence type="ECO:0000313" key="4">
    <source>
        <dbReference type="Ensembl" id="ENSPKIP00000018735.1"/>
    </source>
</evidence>
<organism evidence="4 5">
    <name type="scientific">Paramormyrops kingsleyae</name>
    <dbReference type="NCBI Taxonomy" id="1676925"/>
    <lineage>
        <taxon>Eukaryota</taxon>
        <taxon>Metazoa</taxon>
        <taxon>Chordata</taxon>
        <taxon>Craniata</taxon>
        <taxon>Vertebrata</taxon>
        <taxon>Euteleostomi</taxon>
        <taxon>Actinopterygii</taxon>
        <taxon>Neopterygii</taxon>
        <taxon>Teleostei</taxon>
        <taxon>Osteoglossocephala</taxon>
        <taxon>Osteoglossomorpha</taxon>
        <taxon>Osteoglossiformes</taxon>
        <taxon>Mormyridae</taxon>
        <taxon>Paramormyrops</taxon>
    </lineage>
</organism>
<dbReference type="PANTHER" id="PTHR11339">
    <property type="entry name" value="EXTRACELLULAR MATRIX GLYCOPROTEIN RELATED"/>
    <property type="match status" value="1"/>
</dbReference>
<protein>
    <recommendedName>
        <fullName evidence="3">VWFD domain-containing protein</fullName>
    </recommendedName>
</protein>
<dbReference type="InterPro" id="IPR014853">
    <property type="entry name" value="VWF/SSPO/ZAN-like_Cys-rich_dom"/>
</dbReference>
<dbReference type="InterPro" id="IPR036084">
    <property type="entry name" value="Ser_inhib-like_sf"/>
</dbReference>
<dbReference type="AlphaFoldDB" id="A0A3B3RLL5"/>
<dbReference type="Proteomes" id="UP000261540">
    <property type="component" value="Unplaced"/>
</dbReference>
<keyword evidence="5" id="KW-1185">Reference proteome</keyword>
<sequence>LLTLYSGVDPQAFMNNCVYDMCATNGDQKMLCSALASYSNMCRLQGIILQGWREKFNCPMNCQPYSHYEACTSLCPLSCPFPTHQPTCEGICVEACVCNDGYVLSAGQCVLPETCGCSYQGHYVKPHERFWTEACATLVVCWYATCASNELCILEDGLRFCWPITYSTCTAAGDPHYHTFDGYYFNFQGTCTYQLVALCSNDPKLIPFTVMVQNNHRSSEVVAFTKLVNVYIYGLTITISKNFPYKILVDGQVVCLPFYYDNNQLMVYRNGSMAVVEVGFDLQVTFHWNSQVQVTLPSIYWGAVCGLCGNYDGNVTDDRTMRGGGIASTYELLGASWQVGQTVECASTCEGPLCQGCSTSQMEVYQAQRYCGIITQYYGPFWACRTYTVPKPYLEDCLFDACQYKGYHGVICTAVAAYAVACQKAGVNIQAWRSSTFCRKFVLHSVRIS</sequence>
<dbReference type="Ensembl" id="ENSPKIT00000035565.1">
    <property type="protein sequence ID" value="ENSPKIP00000018735.1"/>
    <property type="gene ID" value="ENSPKIG00000004190.1"/>
</dbReference>
<evidence type="ECO:0000259" key="3">
    <source>
        <dbReference type="PROSITE" id="PS51233"/>
    </source>
</evidence>
<dbReference type="GeneTree" id="ENSGT00950000183155"/>
<keyword evidence="1" id="KW-1015">Disulfide bond</keyword>
<dbReference type="GO" id="GO:0005615">
    <property type="term" value="C:extracellular space"/>
    <property type="evidence" value="ECO:0007669"/>
    <property type="project" value="TreeGrafter"/>
</dbReference>
<proteinExistence type="predicted"/>
<evidence type="ECO:0000313" key="5">
    <source>
        <dbReference type="Proteomes" id="UP000261540"/>
    </source>
</evidence>
<evidence type="ECO:0000256" key="1">
    <source>
        <dbReference type="ARBA" id="ARBA00023157"/>
    </source>
</evidence>
<evidence type="ECO:0000256" key="2">
    <source>
        <dbReference type="ARBA" id="ARBA00023180"/>
    </source>
</evidence>
<dbReference type="CDD" id="cd19941">
    <property type="entry name" value="TIL"/>
    <property type="match status" value="1"/>
</dbReference>
<dbReference type="Gene3D" id="2.10.25.10">
    <property type="entry name" value="Laminin"/>
    <property type="match status" value="1"/>
</dbReference>
<dbReference type="Pfam" id="PF08742">
    <property type="entry name" value="C8"/>
    <property type="match status" value="2"/>
</dbReference>
<dbReference type="SMART" id="SM00216">
    <property type="entry name" value="VWD"/>
    <property type="match status" value="1"/>
</dbReference>
<reference evidence="4" key="2">
    <citation type="submission" date="2025-09" db="UniProtKB">
        <authorList>
            <consortium name="Ensembl"/>
        </authorList>
    </citation>
    <scope>IDENTIFICATION</scope>
</reference>
<feature type="domain" description="VWFD" evidence="3">
    <location>
        <begin position="167"/>
        <end position="346"/>
    </location>
</feature>
<dbReference type="InterPro" id="IPR002919">
    <property type="entry name" value="TIL_dom"/>
</dbReference>
<name>A0A3B3RLL5_9TELE</name>
<reference evidence="4" key="1">
    <citation type="submission" date="2025-08" db="UniProtKB">
        <authorList>
            <consortium name="Ensembl"/>
        </authorList>
    </citation>
    <scope>IDENTIFICATION</scope>
</reference>
<keyword evidence="2" id="KW-0325">Glycoprotein</keyword>